<accession>A0A2H4ZR42</accession>
<name>A0A2H4ZR42_9PHAE</name>
<reference evidence="1" key="1">
    <citation type="submission" date="2017-06" db="EMBL/GenBank/DDBJ databases">
        <authorList>
            <person name="Kim H.J."/>
            <person name="Triplett B.A."/>
        </authorList>
    </citation>
    <scope>NUCLEOTIDE SEQUENCE</scope>
</reference>
<dbReference type="GeneID" id="35455244"/>
<evidence type="ECO:0000313" key="1">
    <source>
        <dbReference type="EMBL" id="AUG32991.1"/>
    </source>
</evidence>
<keyword evidence="1" id="KW-0496">Mitochondrion</keyword>
<dbReference type="RefSeq" id="YP_009454570.1">
    <property type="nucleotide sequence ID" value="NC_036747.1"/>
</dbReference>
<dbReference type="EMBL" id="MF374731">
    <property type="protein sequence ID" value="AUG32991.1"/>
    <property type="molecule type" value="Genomic_DNA"/>
</dbReference>
<geneLocation type="mitochondrion" evidence="1"/>
<protein>
    <submittedName>
        <fullName evidence="1">Uncharacterized protein</fullName>
    </submittedName>
</protein>
<sequence>MLNINQDVTFFCLNKTRNNYNIVKQKTMLPRMSLILAQSEGYKSA</sequence>
<dbReference type="AlphaFoldDB" id="A0A2H4ZR42"/>
<proteinExistence type="predicted"/>
<reference evidence="1" key="2">
    <citation type="submission" date="2018-01" db="EMBL/GenBank/DDBJ databases">
        <title>Complete Sequences ofthe Mitochondrial DNA of the Petalonia binghamiae and Mitochondrial Genome Evolution in Scytosiphonaceae.</title>
        <authorList>
            <person name="Liu T."/>
        </authorList>
    </citation>
    <scope>NUCLEOTIDE SEQUENCE</scope>
</reference>
<organism evidence="1">
    <name type="scientific">Petalonia binghamiae</name>
    <dbReference type="NCBI Taxonomy" id="698476"/>
    <lineage>
        <taxon>Eukaryota</taxon>
        <taxon>Sar</taxon>
        <taxon>Stramenopiles</taxon>
        <taxon>Ochrophyta</taxon>
        <taxon>PX clade</taxon>
        <taxon>Phaeophyceae</taxon>
        <taxon>Ectocarpales</taxon>
        <taxon>Scytosiphonaceae</taxon>
        <taxon>Petalonia</taxon>
    </lineage>
</organism>
<gene>
    <name evidence="1" type="primary">orf45</name>
    <name evidence="1" type="ORF">PebiMp40</name>
</gene>